<evidence type="ECO:0000256" key="2">
    <source>
        <dbReference type="ARBA" id="ARBA00022695"/>
    </source>
</evidence>
<dbReference type="EMBL" id="FRBN01000003">
    <property type="protein sequence ID" value="SHK98530.1"/>
    <property type="molecule type" value="Genomic_DNA"/>
</dbReference>
<keyword evidence="2" id="KW-0548">Nucleotidyltransferase</keyword>
<dbReference type="OrthoDB" id="9814110at2"/>
<dbReference type="PANTHER" id="PTHR43584">
    <property type="entry name" value="NUCLEOTIDYL TRANSFERASE"/>
    <property type="match status" value="1"/>
</dbReference>
<keyword evidence="4" id="KW-0418">Kinase</keyword>
<dbReference type="InterPro" id="IPR050065">
    <property type="entry name" value="GlmU-like"/>
</dbReference>
<dbReference type="Pfam" id="PF00483">
    <property type="entry name" value="NTP_transferase"/>
    <property type="match status" value="1"/>
</dbReference>
<organism evidence="4 5">
    <name type="scientific">Roseovarius marisflavi</name>
    <dbReference type="NCBI Taxonomy" id="1054996"/>
    <lineage>
        <taxon>Bacteria</taxon>
        <taxon>Pseudomonadati</taxon>
        <taxon>Pseudomonadota</taxon>
        <taxon>Alphaproteobacteria</taxon>
        <taxon>Rhodobacterales</taxon>
        <taxon>Roseobacteraceae</taxon>
        <taxon>Roseovarius</taxon>
    </lineage>
</organism>
<accession>A0A1M6WXQ2</accession>
<evidence type="ECO:0000313" key="5">
    <source>
        <dbReference type="Proteomes" id="UP000184191"/>
    </source>
</evidence>
<dbReference type="GO" id="GO:0016301">
    <property type="term" value="F:kinase activity"/>
    <property type="evidence" value="ECO:0007669"/>
    <property type="project" value="UniProtKB-KW"/>
</dbReference>
<dbReference type="STRING" id="1054996.SAMN05444414_103170"/>
<dbReference type="SUPFAM" id="SSF53448">
    <property type="entry name" value="Nucleotide-diphospho-sugar transferases"/>
    <property type="match status" value="1"/>
</dbReference>
<feature type="domain" description="Nucleotidyl transferase" evidence="3">
    <location>
        <begin position="2"/>
        <end position="115"/>
    </location>
</feature>
<proteinExistence type="predicted"/>
<keyword evidence="5" id="KW-1185">Reference proteome</keyword>
<reference evidence="5" key="1">
    <citation type="submission" date="2016-11" db="EMBL/GenBank/DDBJ databases">
        <authorList>
            <person name="Varghese N."/>
            <person name="Submissions S."/>
        </authorList>
    </citation>
    <scope>NUCLEOTIDE SEQUENCE [LARGE SCALE GENOMIC DNA]</scope>
    <source>
        <strain evidence="5">DSM 29327</strain>
    </source>
</reference>
<dbReference type="AlphaFoldDB" id="A0A1M6WXQ2"/>
<sequence>MKAIILSAGRGSRLLPLTETRPKCLLAIGDTTILGRQLDTLEAGGVTEVVVVTGFMAALVEEEVAKRSGPMTVSTFYNPFYQIADNLASCWMVRDFMDSDFLLINGDTLFEAQLLKGVLSSPHVLPVQVTIDRKDAYDSDDMKVQLDGTRLAAIGKALPAEKADAESIGMLRFTGEGPAIYRAKLEQMMRTPEGVSNWFLKAIDAIANTTGQVGTFSIEGKRWNEVDTVEDYEGIDAHFRQS</sequence>
<name>A0A1M6WXQ2_9RHOB</name>
<keyword evidence="1" id="KW-0808">Transferase</keyword>
<evidence type="ECO:0000259" key="3">
    <source>
        <dbReference type="Pfam" id="PF00483"/>
    </source>
</evidence>
<gene>
    <name evidence="4" type="ORF">SAMN05444414_103170</name>
</gene>
<dbReference type="PANTHER" id="PTHR43584:SF8">
    <property type="entry name" value="N-ACETYLMURAMATE ALPHA-1-PHOSPHATE URIDYLYLTRANSFERASE"/>
    <property type="match status" value="1"/>
</dbReference>
<dbReference type="Gene3D" id="3.90.550.10">
    <property type="entry name" value="Spore Coat Polysaccharide Biosynthesis Protein SpsA, Chain A"/>
    <property type="match status" value="1"/>
</dbReference>
<dbReference type="Proteomes" id="UP000184191">
    <property type="component" value="Unassembled WGS sequence"/>
</dbReference>
<dbReference type="GO" id="GO:0016779">
    <property type="term" value="F:nucleotidyltransferase activity"/>
    <property type="evidence" value="ECO:0007669"/>
    <property type="project" value="UniProtKB-KW"/>
</dbReference>
<dbReference type="CDD" id="cd02523">
    <property type="entry name" value="PC_cytidylyltransferase"/>
    <property type="match status" value="1"/>
</dbReference>
<dbReference type="InterPro" id="IPR005835">
    <property type="entry name" value="NTP_transferase_dom"/>
</dbReference>
<evidence type="ECO:0000313" key="4">
    <source>
        <dbReference type="EMBL" id="SHK98530.1"/>
    </source>
</evidence>
<dbReference type="InterPro" id="IPR029044">
    <property type="entry name" value="Nucleotide-diphossugar_trans"/>
</dbReference>
<protein>
    <submittedName>
        <fullName evidence="4">Choline kinase</fullName>
    </submittedName>
</protein>
<evidence type="ECO:0000256" key="1">
    <source>
        <dbReference type="ARBA" id="ARBA00022679"/>
    </source>
</evidence>
<dbReference type="RefSeq" id="WP_073195523.1">
    <property type="nucleotide sequence ID" value="NZ_FRBN01000003.1"/>
</dbReference>